<keyword evidence="5" id="KW-0067">ATP-binding</keyword>
<evidence type="ECO:0000256" key="4">
    <source>
        <dbReference type="ARBA" id="ARBA00022806"/>
    </source>
</evidence>
<evidence type="ECO:0000256" key="2">
    <source>
        <dbReference type="ARBA" id="ARBA00022741"/>
    </source>
</evidence>
<dbReference type="GO" id="GO:0003723">
    <property type="term" value="F:RNA binding"/>
    <property type="evidence" value="ECO:0007669"/>
    <property type="project" value="TreeGrafter"/>
</dbReference>
<keyword evidence="3" id="KW-0378">Hydrolase</keyword>
<dbReference type="EMBL" id="JANBQF010000046">
    <property type="protein sequence ID" value="KAJ2006843.1"/>
    <property type="molecule type" value="Genomic_DNA"/>
</dbReference>
<keyword evidence="4" id="KW-0347">Helicase</keyword>
<dbReference type="SMART" id="SM00490">
    <property type="entry name" value="HELICc"/>
    <property type="match status" value="1"/>
</dbReference>
<dbReference type="SUPFAM" id="SSF52540">
    <property type="entry name" value="P-loop containing nucleoside triphosphate hydrolases"/>
    <property type="match status" value="1"/>
</dbReference>
<dbReference type="PROSITE" id="PS51194">
    <property type="entry name" value="HELICASE_CTER"/>
    <property type="match status" value="1"/>
</dbReference>
<sequence length="599" mass="65746">MRSLLAAVAAVAPKRQHWVFPRWTHTQVAAAAGFEALGIDSKLAQALRTEFQITEATNMQSQIIEQLHHKLEKGKNNVLIRQSTGTGKTFALTLGLLTLAIEEHRLLRTNFQLSEAQAFKVQQINSLVVVPNRELAFQIEEWANRLLTSAYPELARQKVLQRFVSGAPYEGQQRGVLRRHGMPAIIVGTPRSLLEQVDSIAVPEFLQLLKTKISPDTSSEELQRLVDAEAKHGMSAAGDFTGLRRLVIDEIDGVLKLPGKHATEKQRLLRKDKPTAGQVLVDGLMDSLGIRSVVSSLRPADGSSRDSAVDTMSFARPRESRARGWHKRSDVALAQARKPLPSADCSRRLQVNIAGPRSLQLIVSSATANRSLRGWLSSRGWLTCAPHVIDNDSGSVEVPLATIHHCLVIEHDRSIRNLRLQKAESADDAPAAEEETKADRLVMEQMAEVASTVIRELRPAGPVIVFMRSDASSTQFGYALEAYGVRARDIMTRFDAELGSRIDETQGGGLSSHQPVVYLATEEAARGIDVPDTALVLILDAPRSPASYAHLSGRTGRFGRPGTVVSVVPVGRLGWHESKMRGIFSALNIRPQVLPFVQD</sequence>
<dbReference type="EC" id="3.6.4.13" evidence="1"/>
<dbReference type="OrthoDB" id="10256233at2759"/>
<keyword evidence="2" id="KW-0547">Nucleotide-binding</keyword>
<keyword evidence="9" id="KW-1185">Reference proteome</keyword>
<evidence type="ECO:0000313" key="8">
    <source>
        <dbReference type="EMBL" id="KAJ2006843.1"/>
    </source>
</evidence>
<evidence type="ECO:0000256" key="3">
    <source>
        <dbReference type="ARBA" id="ARBA00022801"/>
    </source>
</evidence>
<dbReference type="SMART" id="SM00487">
    <property type="entry name" value="DEXDc"/>
    <property type="match status" value="1"/>
</dbReference>
<dbReference type="InterPro" id="IPR027417">
    <property type="entry name" value="P-loop_NTPase"/>
</dbReference>
<evidence type="ECO:0000259" key="7">
    <source>
        <dbReference type="PROSITE" id="PS51194"/>
    </source>
</evidence>
<reference evidence="8" key="1">
    <citation type="submission" date="2022-07" db="EMBL/GenBank/DDBJ databases">
        <title>Phylogenomic reconstructions and comparative analyses of Kickxellomycotina fungi.</title>
        <authorList>
            <person name="Reynolds N.K."/>
            <person name="Stajich J.E."/>
            <person name="Barry K."/>
            <person name="Grigoriev I.V."/>
            <person name="Crous P."/>
            <person name="Smith M.E."/>
        </authorList>
    </citation>
    <scope>NUCLEOTIDE SEQUENCE</scope>
    <source>
        <strain evidence="8">IMI 214461</strain>
    </source>
</reference>
<dbReference type="PANTHER" id="PTHR47963">
    <property type="entry name" value="DEAD-BOX ATP-DEPENDENT RNA HELICASE 47, MITOCHONDRIAL"/>
    <property type="match status" value="1"/>
</dbReference>
<evidence type="ECO:0000256" key="1">
    <source>
        <dbReference type="ARBA" id="ARBA00012552"/>
    </source>
</evidence>
<comment type="caution">
    <text evidence="8">The sequence shown here is derived from an EMBL/GenBank/DDBJ whole genome shotgun (WGS) entry which is preliminary data.</text>
</comment>
<dbReference type="GO" id="GO:0003724">
    <property type="term" value="F:RNA helicase activity"/>
    <property type="evidence" value="ECO:0007669"/>
    <property type="project" value="UniProtKB-EC"/>
</dbReference>
<dbReference type="Gene3D" id="3.40.50.300">
    <property type="entry name" value="P-loop containing nucleotide triphosphate hydrolases"/>
    <property type="match status" value="2"/>
</dbReference>
<dbReference type="Pfam" id="PF00271">
    <property type="entry name" value="Helicase_C"/>
    <property type="match status" value="1"/>
</dbReference>
<dbReference type="Pfam" id="PF00270">
    <property type="entry name" value="DEAD"/>
    <property type="match status" value="1"/>
</dbReference>
<name>A0A9W8BNH4_9FUNG</name>
<feature type="domain" description="Helicase C-terminal" evidence="7">
    <location>
        <begin position="437"/>
        <end position="599"/>
    </location>
</feature>
<dbReference type="InterPro" id="IPR050547">
    <property type="entry name" value="DEAD_box_RNA_helicases"/>
</dbReference>
<dbReference type="AlphaFoldDB" id="A0A9W8BNH4"/>
<gene>
    <name evidence="8" type="ORF">H4R26_001154</name>
</gene>
<dbReference type="PROSITE" id="PS51192">
    <property type="entry name" value="HELICASE_ATP_BIND_1"/>
    <property type="match status" value="1"/>
</dbReference>
<accession>A0A9W8BNH4</accession>
<dbReference type="InterPro" id="IPR001650">
    <property type="entry name" value="Helicase_C-like"/>
</dbReference>
<organism evidence="8 9">
    <name type="scientific">Coemansia thaxteri</name>
    <dbReference type="NCBI Taxonomy" id="2663907"/>
    <lineage>
        <taxon>Eukaryota</taxon>
        <taxon>Fungi</taxon>
        <taxon>Fungi incertae sedis</taxon>
        <taxon>Zoopagomycota</taxon>
        <taxon>Kickxellomycotina</taxon>
        <taxon>Kickxellomycetes</taxon>
        <taxon>Kickxellales</taxon>
        <taxon>Kickxellaceae</taxon>
        <taxon>Coemansia</taxon>
    </lineage>
</organism>
<evidence type="ECO:0000259" key="6">
    <source>
        <dbReference type="PROSITE" id="PS51192"/>
    </source>
</evidence>
<dbReference type="InterPro" id="IPR014001">
    <property type="entry name" value="Helicase_ATP-bd"/>
</dbReference>
<evidence type="ECO:0000256" key="5">
    <source>
        <dbReference type="ARBA" id="ARBA00022840"/>
    </source>
</evidence>
<dbReference type="PANTHER" id="PTHR47963:SF8">
    <property type="entry name" value="ATP-DEPENDENT RNA HELICASE DEAD"/>
    <property type="match status" value="1"/>
</dbReference>
<proteinExistence type="predicted"/>
<dbReference type="GO" id="GO:0005524">
    <property type="term" value="F:ATP binding"/>
    <property type="evidence" value="ECO:0007669"/>
    <property type="project" value="UniProtKB-KW"/>
</dbReference>
<evidence type="ECO:0000313" key="9">
    <source>
        <dbReference type="Proteomes" id="UP001150907"/>
    </source>
</evidence>
<protein>
    <recommendedName>
        <fullName evidence="1">RNA helicase</fullName>
        <ecNumber evidence="1">3.6.4.13</ecNumber>
    </recommendedName>
</protein>
<dbReference type="InterPro" id="IPR011545">
    <property type="entry name" value="DEAD/DEAH_box_helicase_dom"/>
</dbReference>
<dbReference type="Proteomes" id="UP001150907">
    <property type="component" value="Unassembled WGS sequence"/>
</dbReference>
<dbReference type="GO" id="GO:0016787">
    <property type="term" value="F:hydrolase activity"/>
    <property type="evidence" value="ECO:0007669"/>
    <property type="project" value="UniProtKB-KW"/>
</dbReference>
<feature type="domain" description="Helicase ATP-binding" evidence="6">
    <location>
        <begin position="69"/>
        <end position="386"/>
    </location>
</feature>